<feature type="region of interest" description="Disordered" evidence="1">
    <location>
        <begin position="429"/>
        <end position="596"/>
    </location>
</feature>
<feature type="compositionally biased region" description="Low complexity" evidence="1">
    <location>
        <begin position="481"/>
        <end position="497"/>
    </location>
</feature>
<dbReference type="EMBL" id="FP929059">
    <property type="protein sequence ID" value="CBL33342.1"/>
    <property type="molecule type" value="Genomic_DNA"/>
</dbReference>
<feature type="compositionally biased region" description="Basic and acidic residues" evidence="1">
    <location>
        <begin position="515"/>
        <end position="533"/>
    </location>
</feature>
<protein>
    <submittedName>
        <fullName evidence="2">Uncharacterized protein</fullName>
    </submittedName>
</protein>
<reference evidence="2 3" key="1">
    <citation type="submission" date="2010-03" db="EMBL/GenBank/DDBJ databases">
        <title>The genome sequence of Eubacterium siraeum V10Sc8a.</title>
        <authorList>
            <consortium name="metaHIT consortium -- http://www.metahit.eu/"/>
            <person name="Pajon A."/>
            <person name="Turner K."/>
            <person name="Parkhill J."/>
            <person name="Duncan S."/>
            <person name="Flint H."/>
        </authorList>
    </citation>
    <scope>NUCLEOTIDE SEQUENCE [LARGE SCALE GENOMIC DNA]</scope>
    <source>
        <strain evidence="2 3">V10Sc8a</strain>
    </source>
</reference>
<feature type="region of interest" description="Disordered" evidence="1">
    <location>
        <begin position="44"/>
        <end position="70"/>
    </location>
</feature>
<dbReference type="AlphaFoldDB" id="D4MHV9"/>
<dbReference type="KEGG" id="esr:ES1_01400"/>
<dbReference type="Proteomes" id="UP000007050">
    <property type="component" value="Chromosome"/>
</dbReference>
<dbReference type="BioCyc" id="ESIR717961:G136L-105-MONOMER"/>
<gene>
    <name evidence="2" type="ORF">ES1_01400</name>
</gene>
<dbReference type="HOGENOM" id="CLU_439258_0_0_9"/>
<feature type="compositionally biased region" description="Acidic residues" evidence="1">
    <location>
        <begin position="631"/>
        <end position="641"/>
    </location>
</feature>
<dbReference type="PATRIC" id="fig|717961.3.peg.1510"/>
<proteinExistence type="predicted"/>
<organism evidence="2 3">
    <name type="scientific">[Eubacterium] siraeum V10Sc8a</name>
    <dbReference type="NCBI Taxonomy" id="717961"/>
    <lineage>
        <taxon>Bacteria</taxon>
        <taxon>Bacillati</taxon>
        <taxon>Bacillota</taxon>
        <taxon>Clostridia</taxon>
        <taxon>Eubacteriales</taxon>
        <taxon>Oscillospiraceae</taxon>
        <taxon>Oscillospiraceae incertae sedis</taxon>
    </lineage>
</organism>
<evidence type="ECO:0000313" key="3">
    <source>
        <dbReference type="Proteomes" id="UP000007050"/>
    </source>
</evidence>
<feature type="compositionally biased region" description="Low complexity" evidence="1">
    <location>
        <begin position="431"/>
        <end position="447"/>
    </location>
</feature>
<sequence>MAEQKKAPSTNGEFKTSPLGFDKAEVMAYIVQHNKERKALKEENEELKRALEEKQQTNEGQNNELTAELEKKKAELDAQILESRKQVLDERRKLAQTEKELHVMQDKYSALTEEFAEFKKQAAAKIDKAKHSGGTIDPAQLAEISAKANADANAVINDAQSKANEIITAAKAYFADTVKKTYDYKQSVLEKADTFANGVTSGAAVAPAIDIQAVLAGITASVNEAVEKALAGANAVNDAVAKAVEDTKAVNDVLAKAVEEASQAETATDNTADVPEEKLSDDEELINAKSELENIGGLDESELDAYAPMEIEPYNFELKLDMPAQTDNDDDDDMLTDNNGLLSSFEIVSGDDDISADNVDTGDLLVEETPAADDIADLLAEEPVVASAPKADAAPVADDFTDLLAEEPAPAPTAKAEPAPAADDFSDLLAEEPAPAPAAKAEPAPAADDFSDLLAEEPAPAPAAKAEPAHATDDFSDLLAEEPAPAPAAKAEPAPAADDFSDLLADEPAPAPTAKTERASDRSGDKPKEKLNESRSMGVAGKEEKVNDPWKDLEAQMNGMTITPPPSSKPSDDDGMTSSFDDPTAPAASAKEEKIDMSDYSSMLGGINDNMTTNTAQYDPSWDLKMMEGLNDNDDDDDEMSSDNVGFFDL</sequence>
<evidence type="ECO:0000256" key="1">
    <source>
        <dbReference type="SAM" id="MobiDB-lite"/>
    </source>
</evidence>
<name>D4MHV9_9FIRM</name>
<feature type="compositionally biased region" description="Basic and acidic residues" evidence="1">
    <location>
        <begin position="541"/>
        <end position="554"/>
    </location>
</feature>
<feature type="region of interest" description="Disordered" evidence="1">
    <location>
        <begin position="625"/>
        <end position="650"/>
    </location>
</feature>
<feature type="compositionally biased region" description="Low complexity" evidence="1">
    <location>
        <begin position="456"/>
        <end position="466"/>
    </location>
</feature>
<reference evidence="2 3" key="2">
    <citation type="submission" date="2010-03" db="EMBL/GenBank/DDBJ databases">
        <authorList>
            <person name="Pajon A."/>
        </authorList>
    </citation>
    <scope>NUCLEOTIDE SEQUENCE [LARGE SCALE GENOMIC DNA]</scope>
    <source>
        <strain evidence="2 3">V10Sc8a</strain>
    </source>
</reference>
<feature type="region of interest" description="Disordered" evidence="1">
    <location>
        <begin position="261"/>
        <end position="281"/>
    </location>
</feature>
<evidence type="ECO:0000313" key="2">
    <source>
        <dbReference type="EMBL" id="CBL33342.1"/>
    </source>
</evidence>
<accession>D4MHV9</accession>
<feature type="compositionally biased region" description="Basic and acidic residues" evidence="1">
    <location>
        <begin position="44"/>
        <end position="56"/>
    </location>
</feature>